<gene>
    <name evidence="1" type="ORF">OE88DRAFT_1803452</name>
</gene>
<reference evidence="1 2" key="1">
    <citation type="journal article" date="2019" name="Nat. Ecol. Evol.">
        <title>Megaphylogeny resolves global patterns of mushroom evolution.</title>
        <authorList>
            <person name="Varga T."/>
            <person name="Krizsan K."/>
            <person name="Foldi C."/>
            <person name="Dima B."/>
            <person name="Sanchez-Garcia M."/>
            <person name="Sanchez-Ramirez S."/>
            <person name="Szollosi G.J."/>
            <person name="Szarkandi J.G."/>
            <person name="Papp V."/>
            <person name="Albert L."/>
            <person name="Andreopoulos W."/>
            <person name="Angelini C."/>
            <person name="Antonin V."/>
            <person name="Barry K.W."/>
            <person name="Bougher N.L."/>
            <person name="Buchanan P."/>
            <person name="Buyck B."/>
            <person name="Bense V."/>
            <person name="Catcheside P."/>
            <person name="Chovatia M."/>
            <person name="Cooper J."/>
            <person name="Damon W."/>
            <person name="Desjardin D."/>
            <person name="Finy P."/>
            <person name="Geml J."/>
            <person name="Haridas S."/>
            <person name="Hughes K."/>
            <person name="Justo A."/>
            <person name="Karasinski D."/>
            <person name="Kautmanova I."/>
            <person name="Kiss B."/>
            <person name="Kocsube S."/>
            <person name="Kotiranta H."/>
            <person name="LaButti K.M."/>
            <person name="Lechner B.E."/>
            <person name="Liimatainen K."/>
            <person name="Lipzen A."/>
            <person name="Lukacs Z."/>
            <person name="Mihaltcheva S."/>
            <person name="Morgado L.N."/>
            <person name="Niskanen T."/>
            <person name="Noordeloos M.E."/>
            <person name="Ohm R.A."/>
            <person name="Ortiz-Santana B."/>
            <person name="Ovrebo C."/>
            <person name="Racz N."/>
            <person name="Riley R."/>
            <person name="Savchenko A."/>
            <person name="Shiryaev A."/>
            <person name="Soop K."/>
            <person name="Spirin V."/>
            <person name="Szebenyi C."/>
            <person name="Tomsovsky M."/>
            <person name="Tulloss R.E."/>
            <person name="Uehling J."/>
            <person name="Grigoriev I.V."/>
            <person name="Vagvolgyi C."/>
            <person name="Papp T."/>
            <person name="Martin F.M."/>
            <person name="Miettinen O."/>
            <person name="Hibbett D.S."/>
            <person name="Nagy L.G."/>
        </authorList>
    </citation>
    <scope>NUCLEOTIDE SEQUENCE [LARGE SCALE GENOMIC DNA]</scope>
    <source>
        <strain evidence="1 2">OMC1185</strain>
    </source>
</reference>
<sequence>MNLPPELVLQIFRWATWPPPHIKFSAEYHPFSCSNMTVPVDDHRVELKLKYNLALVSRQWRNLSSQFLYEHITFGRGSDDVIVPSASWLKTTGYGRYAMSVQICHSLSGDEPLSDSYEVWMPILDKCPNVQLIMRPWWAKAGGTFITQPSEPSPSFSAPTMLSEPSCLANVTRLEWEYSVHFNIRLFHDTVLCLPNLLWLSVTSIVGAGTGGRALQTVWRNVLHLPQLTTLCLRIENAMMYRISHRWTLPKLTNLIIEEQDVSIGGTNVRIMRALFEKLGQTLEVLELGRGKYKHFRQSDLVSLAVSLCPKLHILSIFALYTMVPAATHTAIAAKSLRHVHLHAEVAPGDKLPLESTTKHMRRHIEWFRQYEELEYLTLHGDWSDILKDPGTSRALANTKLIVKSENGTAWP</sequence>
<dbReference type="SUPFAM" id="SSF52047">
    <property type="entry name" value="RNI-like"/>
    <property type="match status" value="1"/>
</dbReference>
<evidence type="ECO:0000313" key="1">
    <source>
        <dbReference type="EMBL" id="TFK56798.1"/>
    </source>
</evidence>
<name>A0A5C3NKY2_9AGAM</name>
<proteinExistence type="predicted"/>
<dbReference type="EMBL" id="ML213503">
    <property type="protein sequence ID" value="TFK56798.1"/>
    <property type="molecule type" value="Genomic_DNA"/>
</dbReference>
<protein>
    <submittedName>
        <fullName evidence="1">Uncharacterized protein</fullName>
    </submittedName>
</protein>
<accession>A0A5C3NKY2</accession>
<dbReference type="AlphaFoldDB" id="A0A5C3NKY2"/>
<organism evidence="1 2">
    <name type="scientific">Heliocybe sulcata</name>
    <dbReference type="NCBI Taxonomy" id="5364"/>
    <lineage>
        <taxon>Eukaryota</taxon>
        <taxon>Fungi</taxon>
        <taxon>Dikarya</taxon>
        <taxon>Basidiomycota</taxon>
        <taxon>Agaricomycotina</taxon>
        <taxon>Agaricomycetes</taxon>
        <taxon>Gloeophyllales</taxon>
        <taxon>Gloeophyllaceae</taxon>
        <taxon>Heliocybe</taxon>
    </lineage>
</organism>
<evidence type="ECO:0000313" key="2">
    <source>
        <dbReference type="Proteomes" id="UP000305948"/>
    </source>
</evidence>
<keyword evidence="2" id="KW-1185">Reference proteome</keyword>
<dbReference type="Proteomes" id="UP000305948">
    <property type="component" value="Unassembled WGS sequence"/>
</dbReference>
<dbReference type="OrthoDB" id="3256525at2759"/>